<evidence type="ECO:0000256" key="13">
    <source>
        <dbReference type="PIRSR" id="PIRSR001365-2"/>
    </source>
</evidence>
<dbReference type="GO" id="GO:0008747">
    <property type="term" value="F:N-acetylneuraminate lyase activity"/>
    <property type="evidence" value="ECO:0007669"/>
    <property type="project" value="UniProtKB-EC"/>
</dbReference>
<sequence length="305" mass="34145">MKLDVRDLIAAPWTPMNADQSVNYDAISEYGKLLLKQGVKNVYINGTTGEGMSLSVEERQKCAEKWIKTGMDIVVTHVGANSIADVKALASHSEKIGCHAIASLPPIFYKPENLDGLVEYFSEISSAAPNTPLLYYHFVAKSGIDFDVIELLEKMKQRVPTFAGIKFTDNNLGQVAQAIDMFGDEMVVGYGKDEQLSAAYMFGVKHSVGSTYSYSGMMWNSMIAAVRRGDLAHANKYQRMQNKMLHTIFANGFNDGVHKRLLKYVWGFDLGPVRCPISEPSDQHWNEIEKQLDAMNYREFAMAKF</sequence>
<evidence type="ECO:0000313" key="14">
    <source>
        <dbReference type="EMBL" id="CBY13967.1"/>
    </source>
</evidence>
<dbReference type="EC" id="4.1.3.3" evidence="5"/>
<evidence type="ECO:0000256" key="11">
    <source>
        <dbReference type="PIRNR" id="PIRNR001365"/>
    </source>
</evidence>
<evidence type="ECO:0000256" key="2">
    <source>
        <dbReference type="ARBA" id="ARBA00004878"/>
    </source>
</evidence>
<feature type="active site" description="Schiff-base intermediate with substrate" evidence="12">
    <location>
        <position position="166"/>
    </location>
</feature>
<evidence type="ECO:0000313" key="15">
    <source>
        <dbReference type="Proteomes" id="UP000001307"/>
    </source>
</evidence>
<name>E4XWB2_OIKDI</name>
<comment type="similarity">
    <text evidence="3">Belongs to the DapA family. NanA subfamily.</text>
</comment>
<accession>E4XWB2</accession>
<dbReference type="OrthoDB" id="191315at2759"/>
<dbReference type="AlphaFoldDB" id="E4XWB2"/>
<dbReference type="FunCoup" id="E4XWB2">
    <property type="interactions" value="1"/>
</dbReference>
<dbReference type="Proteomes" id="UP000001307">
    <property type="component" value="Unassembled WGS sequence"/>
</dbReference>
<evidence type="ECO:0000256" key="5">
    <source>
        <dbReference type="ARBA" id="ARBA00012911"/>
    </source>
</evidence>
<dbReference type="PANTHER" id="PTHR12128:SF21">
    <property type="entry name" value="N-ACETYLNEURAMINATE LYASE"/>
    <property type="match status" value="1"/>
</dbReference>
<feature type="binding site" evidence="13">
    <location>
        <position position="48"/>
    </location>
    <ligand>
        <name>pyruvate</name>
        <dbReference type="ChEBI" id="CHEBI:15361"/>
    </ligand>
</feature>
<dbReference type="GO" id="GO:0005737">
    <property type="term" value="C:cytoplasm"/>
    <property type="evidence" value="ECO:0007669"/>
    <property type="project" value="UniProtKB-SubCell"/>
</dbReference>
<keyword evidence="15" id="KW-1185">Reference proteome</keyword>
<organism evidence="14">
    <name type="scientific">Oikopleura dioica</name>
    <name type="common">Tunicate</name>
    <dbReference type="NCBI Taxonomy" id="34765"/>
    <lineage>
        <taxon>Eukaryota</taxon>
        <taxon>Metazoa</taxon>
        <taxon>Chordata</taxon>
        <taxon>Tunicata</taxon>
        <taxon>Appendicularia</taxon>
        <taxon>Copelata</taxon>
        <taxon>Oikopleuridae</taxon>
        <taxon>Oikopleura</taxon>
    </lineage>
</organism>
<gene>
    <name evidence="14" type="ORF">GSOID_T00006928001</name>
</gene>
<comment type="subunit">
    <text evidence="4">Homotetramer.</text>
</comment>
<feature type="active site" description="Proton donor/acceptor" evidence="12">
    <location>
        <position position="136"/>
    </location>
</feature>
<evidence type="ECO:0000256" key="1">
    <source>
        <dbReference type="ARBA" id="ARBA00004496"/>
    </source>
</evidence>
<evidence type="ECO:0000256" key="12">
    <source>
        <dbReference type="PIRSR" id="PIRSR001365-1"/>
    </source>
</evidence>
<feature type="binding site" evidence="13">
    <location>
        <position position="208"/>
    </location>
    <ligand>
        <name>pyruvate</name>
        <dbReference type="ChEBI" id="CHEBI:15361"/>
    </ligand>
</feature>
<proteinExistence type="inferred from homology"/>
<dbReference type="InterPro" id="IPR002220">
    <property type="entry name" value="DapA-like"/>
</dbReference>
<evidence type="ECO:0000256" key="4">
    <source>
        <dbReference type="ARBA" id="ARBA00011881"/>
    </source>
</evidence>
<dbReference type="PIRSF" id="PIRSF001365">
    <property type="entry name" value="DHDPS"/>
    <property type="match status" value="1"/>
</dbReference>
<comment type="catalytic activity">
    <reaction evidence="10">
        <text>aceneuramate = aldehydo-N-acetyl-D-mannosamine + pyruvate</text>
        <dbReference type="Rhea" id="RHEA:23296"/>
        <dbReference type="ChEBI" id="CHEBI:15361"/>
        <dbReference type="ChEBI" id="CHEBI:17122"/>
        <dbReference type="ChEBI" id="CHEBI:173083"/>
        <dbReference type="EC" id="4.1.3.3"/>
    </reaction>
</comment>
<evidence type="ECO:0000256" key="3">
    <source>
        <dbReference type="ARBA" id="ARBA00006324"/>
    </source>
</evidence>
<dbReference type="InParanoid" id="E4XWB2"/>
<evidence type="ECO:0000256" key="6">
    <source>
        <dbReference type="ARBA" id="ARBA00022490"/>
    </source>
</evidence>
<dbReference type="SMART" id="SM01130">
    <property type="entry name" value="DHDPS"/>
    <property type="match status" value="1"/>
</dbReference>
<dbReference type="InterPro" id="IPR013785">
    <property type="entry name" value="Aldolase_TIM"/>
</dbReference>
<dbReference type="SUPFAM" id="SSF51569">
    <property type="entry name" value="Aldolase"/>
    <property type="match status" value="1"/>
</dbReference>
<evidence type="ECO:0000256" key="10">
    <source>
        <dbReference type="ARBA" id="ARBA00044906"/>
    </source>
</evidence>
<dbReference type="PRINTS" id="PR00146">
    <property type="entry name" value="DHPICSNTHASE"/>
</dbReference>
<keyword evidence="6" id="KW-0963">Cytoplasm</keyword>
<dbReference type="EMBL" id="FN653239">
    <property type="protein sequence ID" value="CBY13967.1"/>
    <property type="molecule type" value="Genomic_DNA"/>
</dbReference>
<dbReference type="PANTHER" id="PTHR12128">
    <property type="entry name" value="DIHYDRODIPICOLINATE SYNTHASE"/>
    <property type="match status" value="1"/>
</dbReference>
<dbReference type="Pfam" id="PF00701">
    <property type="entry name" value="DHDPS"/>
    <property type="match status" value="1"/>
</dbReference>
<comment type="subcellular location">
    <subcellularLocation>
        <location evidence="1">Cytoplasm</location>
    </subcellularLocation>
</comment>
<keyword evidence="8" id="KW-0704">Schiff base</keyword>
<protein>
    <recommendedName>
        <fullName evidence="5">N-acetylneuraminate lyase</fullName>
        <ecNumber evidence="5">4.1.3.3</ecNumber>
    </recommendedName>
</protein>
<reference evidence="14" key="1">
    <citation type="journal article" date="2010" name="Science">
        <title>Plasticity of animal genome architecture unmasked by rapid evolution of a pelagic tunicate.</title>
        <authorList>
            <person name="Denoeud F."/>
            <person name="Henriet S."/>
            <person name="Mungpakdee S."/>
            <person name="Aury J.M."/>
            <person name="Da Silva C."/>
            <person name="Brinkmann H."/>
            <person name="Mikhaleva J."/>
            <person name="Olsen L.C."/>
            <person name="Jubin C."/>
            <person name="Canestro C."/>
            <person name="Bouquet J.M."/>
            <person name="Danks G."/>
            <person name="Poulain J."/>
            <person name="Campsteijn C."/>
            <person name="Adamski M."/>
            <person name="Cross I."/>
            <person name="Yadetie F."/>
            <person name="Muffato M."/>
            <person name="Louis A."/>
            <person name="Butcher S."/>
            <person name="Tsagkogeorga G."/>
            <person name="Konrad A."/>
            <person name="Singh S."/>
            <person name="Jensen M.F."/>
            <person name="Cong E.H."/>
            <person name="Eikeseth-Otteraa H."/>
            <person name="Noel B."/>
            <person name="Anthouard V."/>
            <person name="Porcel B.M."/>
            <person name="Kachouri-Lafond R."/>
            <person name="Nishino A."/>
            <person name="Ugolini M."/>
            <person name="Chourrout P."/>
            <person name="Nishida H."/>
            <person name="Aasland R."/>
            <person name="Huzurbazar S."/>
            <person name="Westhof E."/>
            <person name="Delsuc F."/>
            <person name="Lehrach H."/>
            <person name="Reinhardt R."/>
            <person name="Weissenbach J."/>
            <person name="Roy S.W."/>
            <person name="Artiguenave F."/>
            <person name="Postlethwait J.H."/>
            <person name="Manak J.R."/>
            <person name="Thompson E.M."/>
            <person name="Jaillon O."/>
            <person name="Du Pasquier L."/>
            <person name="Boudinot P."/>
            <person name="Liberles D.A."/>
            <person name="Volff J.N."/>
            <person name="Philippe H."/>
            <person name="Lenhard B."/>
            <person name="Roest Crollius H."/>
            <person name="Wincker P."/>
            <person name="Chourrout D."/>
        </authorList>
    </citation>
    <scope>NUCLEOTIDE SEQUENCE [LARGE SCALE GENOMIC DNA]</scope>
</reference>
<evidence type="ECO:0000256" key="9">
    <source>
        <dbReference type="ARBA" id="ARBA00023277"/>
    </source>
</evidence>
<keyword evidence="7 11" id="KW-0456">Lyase</keyword>
<keyword evidence="9" id="KW-0119">Carbohydrate metabolism</keyword>
<evidence type="ECO:0000256" key="8">
    <source>
        <dbReference type="ARBA" id="ARBA00023270"/>
    </source>
</evidence>
<comment type="pathway">
    <text evidence="2">Amino-sugar metabolism; N-acetylneuraminate degradation.</text>
</comment>
<evidence type="ECO:0000256" key="7">
    <source>
        <dbReference type="ARBA" id="ARBA00023239"/>
    </source>
</evidence>
<dbReference type="Gene3D" id="3.20.20.70">
    <property type="entry name" value="Aldolase class I"/>
    <property type="match status" value="1"/>
</dbReference>